<accession>A0A8H7ZNF1</accession>
<dbReference type="Proteomes" id="UP000673691">
    <property type="component" value="Unassembled WGS sequence"/>
</dbReference>
<feature type="compositionally biased region" description="Basic residues" evidence="1">
    <location>
        <begin position="135"/>
        <end position="145"/>
    </location>
</feature>
<protein>
    <submittedName>
        <fullName evidence="2">Uncharacterized protein</fullName>
    </submittedName>
</protein>
<reference evidence="2 3" key="1">
    <citation type="journal article" name="Sci. Rep.">
        <title>Genome-scale phylogenetic analyses confirm Olpidium as the closest living zoosporic fungus to the non-flagellated, terrestrial fungi.</title>
        <authorList>
            <person name="Chang Y."/>
            <person name="Rochon D."/>
            <person name="Sekimoto S."/>
            <person name="Wang Y."/>
            <person name="Chovatia M."/>
            <person name="Sandor L."/>
            <person name="Salamov A."/>
            <person name="Grigoriev I.V."/>
            <person name="Stajich J.E."/>
            <person name="Spatafora J.W."/>
        </authorList>
    </citation>
    <scope>NUCLEOTIDE SEQUENCE [LARGE SCALE GENOMIC DNA]</scope>
    <source>
        <strain evidence="2">S191</strain>
    </source>
</reference>
<dbReference type="EMBL" id="JAEFCI010011556">
    <property type="protein sequence ID" value="KAG5456554.1"/>
    <property type="molecule type" value="Genomic_DNA"/>
</dbReference>
<name>A0A8H7ZNF1_9FUNG</name>
<sequence>MERKIEVREVRTRGIGVVGVRLQRRRRTNGAYLSCSSSHHSVSLLLLHPSGYGYGGYYGGGGGGCGGGGYHGGYGYAEPYFDGYGGGYGGYYGGGGGGGGGGYGHRGGSDLAGLQIFVGNVSRGEFSSGGDGPPRRRLAGHVSFR</sequence>
<feature type="region of interest" description="Disordered" evidence="1">
    <location>
        <begin position="125"/>
        <end position="145"/>
    </location>
</feature>
<evidence type="ECO:0000256" key="1">
    <source>
        <dbReference type="SAM" id="MobiDB-lite"/>
    </source>
</evidence>
<comment type="caution">
    <text evidence="2">The sequence shown here is derived from an EMBL/GenBank/DDBJ whole genome shotgun (WGS) entry which is preliminary data.</text>
</comment>
<keyword evidence="3" id="KW-1185">Reference proteome</keyword>
<evidence type="ECO:0000313" key="2">
    <source>
        <dbReference type="EMBL" id="KAG5456554.1"/>
    </source>
</evidence>
<gene>
    <name evidence="2" type="ORF">BJ554DRAFT_3678</name>
</gene>
<dbReference type="AlphaFoldDB" id="A0A8H7ZNF1"/>
<proteinExistence type="predicted"/>
<organism evidence="2 3">
    <name type="scientific">Olpidium bornovanus</name>
    <dbReference type="NCBI Taxonomy" id="278681"/>
    <lineage>
        <taxon>Eukaryota</taxon>
        <taxon>Fungi</taxon>
        <taxon>Fungi incertae sedis</taxon>
        <taxon>Olpidiomycota</taxon>
        <taxon>Olpidiomycotina</taxon>
        <taxon>Olpidiomycetes</taxon>
        <taxon>Olpidiales</taxon>
        <taxon>Olpidiaceae</taxon>
        <taxon>Olpidium</taxon>
    </lineage>
</organism>
<evidence type="ECO:0000313" key="3">
    <source>
        <dbReference type="Proteomes" id="UP000673691"/>
    </source>
</evidence>